<dbReference type="EMBL" id="JAUIZM010000002">
    <property type="protein sequence ID" value="KAK1396580.1"/>
    <property type="molecule type" value="Genomic_DNA"/>
</dbReference>
<organism evidence="6 7">
    <name type="scientific">Heracleum sosnowskyi</name>
    <dbReference type="NCBI Taxonomy" id="360622"/>
    <lineage>
        <taxon>Eukaryota</taxon>
        <taxon>Viridiplantae</taxon>
        <taxon>Streptophyta</taxon>
        <taxon>Embryophyta</taxon>
        <taxon>Tracheophyta</taxon>
        <taxon>Spermatophyta</taxon>
        <taxon>Magnoliopsida</taxon>
        <taxon>eudicotyledons</taxon>
        <taxon>Gunneridae</taxon>
        <taxon>Pentapetalae</taxon>
        <taxon>asterids</taxon>
        <taxon>campanulids</taxon>
        <taxon>Apiales</taxon>
        <taxon>Apiaceae</taxon>
        <taxon>Apioideae</taxon>
        <taxon>apioid superclade</taxon>
        <taxon>Tordylieae</taxon>
        <taxon>Tordyliinae</taxon>
        <taxon>Heracleum</taxon>
    </lineage>
</organism>
<keyword evidence="5" id="KW-0732">Signal</keyword>
<keyword evidence="2" id="KW-0378">Hydrolase</keyword>
<evidence type="ECO:0000256" key="1">
    <source>
        <dbReference type="ARBA" id="ARBA00008773"/>
    </source>
</evidence>
<evidence type="ECO:0000313" key="6">
    <source>
        <dbReference type="EMBL" id="KAK1396580.1"/>
    </source>
</evidence>
<dbReference type="Gene3D" id="3.20.20.80">
    <property type="entry name" value="Glycosidases"/>
    <property type="match status" value="1"/>
</dbReference>
<evidence type="ECO:0000313" key="7">
    <source>
        <dbReference type="Proteomes" id="UP001237642"/>
    </source>
</evidence>
<dbReference type="Pfam" id="PF00332">
    <property type="entry name" value="Glyco_hydro_17"/>
    <property type="match status" value="1"/>
</dbReference>
<dbReference type="InterPro" id="IPR017853">
    <property type="entry name" value="GH"/>
</dbReference>
<comment type="similarity">
    <text evidence="1 4">Belongs to the glycosyl hydrolase 17 family.</text>
</comment>
<dbReference type="InterPro" id="IPR044965">
    <property type="entry name" value="Glyco_hydro_17_plant"/>
</dbReference>
<evidence type="ECO:0000256" key="5">
    <source>
        <dbReference type="SAM" id="SignalP"/>
    </source>
</evidence>
<evidence type="ECO:0000256" key="3">
    <source>
        <dbReference type="ARBA" id="ARBA00023295"/>
    </source>
</evidence>
<dbReference type="Proteomes" id="UP001237642">
    <property type="component" value="Unassembled WGS sequence"/>
</dbReference>
<feature type="signal peptide" evidence="5">
    <location>
        <begin position="1"/>
        <end position="19"/>
    </location>
</feature>
<dbReference type="AlphaFoldDB" id="A0AAD8J6B7"/>
<dbReference type="GO" id="GO:0004553">
    <property type="term" value="F:hydrolase activity, hydrolyzing O-glycosyl compounds"/>
    <property type="evidence" value="ECO:0007669"/>
    <property type="project" value="InterPro"/>
</dbReference>
<evidence type="ECO:0000256" key="2">
    <source>
        <dbReference type="ARBA" id="ARBA00022801"/>
    </source>
</evidence>
<dbReference type="InterPro" id="IPR000490">
    <property type="entry name" value="Glyco_hydro_17"/>
</dbReference>
<gene>
    <name evidence="6" type="ORF">POM88_006443</name>
</gene>
<sequence length="385" mass="42486">MLTFASLSLLLLLLTTSTACTTIGVSYSSGAIATSPEHIAAVLRSHRISAVRLQAPEPSVIRAFTYSNISLLLEVPNHLISAFASNISSANLWLYTHVVPFYPRVRISAISVGSDTVSASQVDLADLLIPAIQNLKKSLDSLGISDISVSTTFSFIDIISNAFPPSSAEFQEPINRMLIRPLLQFLEENNSSFFINLYPYKVYTLNSEIPVGFALFQDHPYNFRDDSVTGVRYRNLFDMMVDAVIAAMTVSGHENIPLVVTETGWPSYNSGNEPEASHHYSEMYFQGLITHLKSGLGTPLRKEGVAEAYLYELFDNDTMQLSGSGMQNWGIMYPNLTMKYNIAFSSDSWRLHGGGFAGMIAVFSLSVNCHLVGQVEVSLLYKLQF</sequence>
<name>A0AAD8J6B7_9APIA</name>
<reference evidence="6" key="1">
    <citation type="submission" date="2023-02" db="EMBL/GenBank/DDBJ databases">
        <title>Genome of toxic invasive species Heracleum sosnowskyi carries increased number of genes despite the absence of recent whole-genome duplications.</title>
        <authorList>
            <person name="Schelkunov M."/>
            <person name="Shtratnikova V."/>
            <person name="Makarenko M."/>
            <person name="Klepikova A."/>
            <person name="Omelchenko D."/>
            <person name="Novikova G."/>
            <person name="Obukhova E."/>
            <person name="Bogdanov V."/>
            <person name="Penin A."/>
            <person name="Logacheva M."/>
        </authorList>
    </citation>
    <scope>NUCLEOTIDE SEQUENCE</scope>
    <source>
        <strain evidence="6">Hsosn_3</strain>
        <tissue evidence="6">Leaf</tissue>
    </source>
</reference>
<proteinExistence type="inferred from homology"/>
<comment type="caution">
    <text evidence="6">The sequence shown here is derived from an EMBL/GenBank/DDBJ whole genome shotgun (WGS) entry which is preliminary data.</text>
</comment>
<keyword evidence="3" id="KW-0326">Glycosidase</keyword>
<dbReference type="PANTHER" id="PTHR32227">
    <property type="entry name" value="GLUCAN ENDO-1,3-BETA-GLUCOSIDASE BG1-RELATED-RELATED"/>
    <property type="match status" value="1"/>
</dbReference>
<accession>A0AAD8J6B7</accession>
<dbReference type="SUPFAM" id="SSF51445">
    <property type="entry name" value="(Trans)glycosidases"/>
    <property type="match status" value="1"/>
</dbReference>
<evidence type="ECO:0000256" key="4">
    <source>
        <dbReference type="RuleBase" id="RU004335"/>
    </source>
</evidence>
<protein>
    <submittedName>
        <fullName evidence="6">Glucan endo-1,3-beta-D-glucosidase</fullName>
    </submittedName>
</protein>
<reference evidence="6" key="2">
    <citation type="submission" date="2023-05" db="EMBL/GenBank/DDBJ databases">
        <authorList>
            <person name="Schelkunov M.I."/>
        </authorList>
    </citation>
    <scope>NUCLEOTIDE SEQUENCE</scope>
    <source>
        <strain evidence="6">Hsosn_3</strain>
        <tissue evidence="6">Leaf</tissue>
    </source>
</reference>
<dbReference type="GO" id="GO:0005975">
    <property type="term" value="P:carbohydrate metabolic process"/>
    <property type="evidence" value="ECO:0007669"/>
    <property type="project" value="InterPro"/>
</dbReference>
<keyword evidence="7" id="KW-1185">Reference proteome</keyword>
<feature type="chain" id="PRO_5042156854" evidence="5">
    <location>
        <begin position="20"/>
        <end position="385"/>
    </location>
</feature>